<evidence type="ECO:0000256" key="6">
    <source>
        <dbReference type="ARBA" id="ARBA00023006"/>
    </source>
</evidence>
<dbReference type="PANTHER" id="PTHR14957:SF1">
    <property type="entry name" value="UBIQUITIN-LIKE-CONJUGATING ENZYME ATG10"/>
    <property type="match status" value="1"/>
</dbReference>
<dbReference type="GO" id="GO:0005829">
    <property type="term" value="C:cytosol"/>
    <property type="evidence" value="ECO:0007669"/>
    <property type="project" value="TreeGrafter"/>
</dbReference>
<organism evidence="8 9">
    <name type="scientific">Terfezia boudieri ATCC MYA-4762</name>
    <dbReference type="NCBI Taxonomy" id="1051890"/>
    <lineage>
        <taxon>Eukaryota</taxon>
        <taxon>Fungi</taxon>
        <taxon>Dikarya</taxon>
        <taxon>Ascomycota</taxon>
        <taxon>Pezizomycotina</taxon>
        <taxon>Pezizomycetes</taxon>
        <taxon>Pezizales</taxon>
        <taxon>Pezizaceae</taxon>
        <taxon>Terfezia</taxon>
    </lineage>
</organism>
<proteinExistence type="inferred from homology"/>
<evidence type="ECO:0000313" key="8">
    <source>
        <dbReference type="EMBL" id="RPB25712.1"/>
    </source>
</evidence>
<dbReference type="Proteomes" id="UP000267821">
    <property type="component" value="Unassembled WGS sequence"/>
</dbReference>
<dbReference type="OrthoDB" id="4089664at2759"/>
<evidence type="ECO:0000256" key="7">
    <source>
        <dbReference type="ARBA" id="ARBA00029833"/>
    </source>
</evidence>
<name>A0A3N4LX15_9PEZI</name>
<evidence type="ECO:0000313" key="9">
    <source>
        <dbReference type="Proteomes" id="UP000267821"/>
    </source>
</evidence>
<dbReference type="GO" id="GO:0015031">
    <property type="term" value="P:protein transport"/>
    <property type="evidence" value="ECO:0007669"/>
    <property type="project" value="UniProtKB-KW"/>
</dbReference>
<dbReference type="Pfam" id="PF03987">
    <property type="entry name" value="Autophagy_act_C"/>
    <property type="match status" value="1"/>
</dbReference>
<dbReference type="Gene3D" id="3.30.1460.50">
    <property type="match status" value="1"/>
</dbReference>
<keyword evidence="6" id="KW-0072">Autophagy</keyword>
<keyword evidence="3" id="KW-0808">Transferase</keyword>
<reference evidence="8 9" key="1">
    <citation type="journal article" date="2018" name="Nat. Ecol. Evol.">
        <title>Pezizomycetes genomes reveal the molecular basis of ectomycorrhizal truffle lifestyle.</title>
        <authorList>
            <person name="Murat C."/>
            <person name="Payen T."/>
            <person name="Noel B."/>
            <person name="Kuo A."/>
            <person name="Morin E."/>
            <person name="Chen J."/>
            <person name="Kohler A."/>
            <person name="Krizsan K."/>
            <person name="Balestrini R."/>
            <person name="Da Silva C."/>
            <person name="Montanini B."/>
            <person name="Hainaut M."/>
            <person name="Levati E."/>
            <person name="Barry K.W."/>
            <person name="Belfiori B."/>
            <person name="Cichocki N."/>
            <person name="Clum A."/>
            <person name="Dockter R.B."/>
            <person name="Fauchery L."/>
            <person name="Guy J."/>
            <person name="Iotti M."/>
            <person name="Le Tacon F."/>
            <person name="Lindquist E.A."/>
            <person name="Lipzen A."/>
            <person name="Malagnac F."/>
            <person name="Mello A."/>
            <person name="Molinier V."/>
            <person name="Miyauchi S."/>
            <person name="Poulain J."/>
            <person name="Riccioni C."/>
            <person name="Rubini A."/>
            <person name="Sitrit Y."/>
            <person name="Splivallo R."/>
            <person name="Traeger S."/>
            <person name="Wang M."/>
            <person name="Zifcakova L."/>
            <person name="Wipf D."/>
            <person name="Zambonelli A."/>
            <person name="Paolocci F."/>
            <person name="Nowrousian M."/>
            <person name="Ottonello S."/>
            <person name="Baldrian P."/>
            <person name="Spatafora J.W."/>
            <person name="Henrissat B."/>
            <person name="Nagy L.G."/>
            <person name="Aury J.M."/>
            <person name="Wincker P."/>
            <person name="Grigoriev I.V."/>
            <person name="Bonfante P."/>
            <person name="Martin F.M."/>
        </authorList>
    </citation>
    <scope>NUCLEOTIDE SEQUENCE [LARGE SCALE GENOMIC DNA]</scope>
    <source>
        <strain evidence="8 9">ATCC MYA-4762</strain>
    </source>
</reference>
<dbReference type="GO" id="GO:0032446">
    <property type="term" value="P:protein modification by small protein conjugation"/>
    <property type="evidence" value="ECO:0007669"/>
    <property type="project" value="TreeGrafter"/>
</dbReference>
<evidence type="ECO:0000256" key="3">
    <source>
        <dbReference type="ARBA" id="ARBA00022679"/>
    </source>
</evidence>
<protein>
    <recommendedName>
        <fullName evidence="2">Ubiquitin-like-conjugating enzyme ATG10</fullName>
    </recommendedName>
    <alternativeName>
        <fullName evidence="7">Autophagy-related protein 10</fullName>
    </alternativeName>
</protein>
<keyword evidence="5" id="KW-0813">Transport</keyword>
<dbReference type="AlphaFoldDB" id="A0A3N4LX15"/>
<keyword evidence="9" id="KW-1185">Reference proteome</keyword>
<accession>A0A3N4LX15</accession>
<evidence type="ECO:0000256" key="4">
    <source>
        <dbReference type="ARBA" id="ARBA00022786"/>
    </source>
</evidence>
<gene>
    <name evidence="8" type="ORF">L211DRAFT_867179</name>
</gene>
<evidence type="ECO:0000256" key="1">
    <source>
        <dbReference type="ARBA" id="ARBA00005696"/>
    </source>
</evidence>
<dbReference type="PANTHER" id="PTHR14957">
    <property type="entry name" value="UBIQUITIN-LIKE-CONJUGATING ENZYME ATG10"/>
    <property type="match status" value="1"/>
</dbReference>
<sequence>MESFPYLTQREFATAAKHLCELLSHCSDLEHRLWLLGNRTTYISIRREAPIHQSTENSSAEEDELAMEGDQENDSECIVRKVSPTKLAIIEYHIVLSPVYCVPVLYFNMAIDSTPASLDDVYQYLVRQSDLSRDVSWEETLRAVGVHGAISQGEHPVLGTPFWFIHPCETAALVENWGTVETHSIPRLDIDDSHSKKGIISLQNYLQIWLGMIGSTVGLHLPVEDLTSKGYSS</sequence>
<dbReference type="InterPro" id="IPR007135">
    <property type="entry name" value="Atg3/Atg10"/>
</dbReference>
<dbReference type="GO" id="GO:0061651">
    <property type="term" value="F:Atg12 conjugating enzyme activity"/>
    <property type="evidence" value="ECO:0007669"/>
    <property type="project" value="TreeGrafter"/>
</dbReference>
<dbReference type="InParanoid" id="A0A3N4LX15"/>
<dbReference type="GO" id="GO:0000045">
    <property type="term" value="P:autophagosome assembly"/>
    <property type="evidence" value="ECO:0007669"/>
    <property type="project" value="TreeGrafter"/>
</dbReference>
<evidence type="ECO:0000256" key="5">
    <source>
        <dbReference type="ARBA" id="ARBA00022927"/>
    </source>
</evidence>
<dbReference type="GO" id="GO:0000422">
    <property type="term" value="P:autophagy of mitochondrion"/>
    <property type="evidence" value="ECO:0007669"/>
    <property type="project" value="TreeGrafter"/>
</dbReference>
<dbReference type="STRING" id="1051890.A0A3N4LX15"/>
<comment type="similarity">
    <text evidence="1">Belongs to the ATG10 family.</text>
</comment>
<dbReference type="EMBL" id="ML121537">
    <property type="protein sequence ID" value="RPB25712.1"/>
    <property type="molecule type" value="Genomic_DNA"/>
</dbReference>
<evidence type="ECO:0000256" key="2">
    <source>
        <dbReference type="ARBA" id="ARBA00021099"/>
    </source>
</evidence>
<keyword evidence="5" id="KW-0653">Protein transport</keyword>
<keyword evidence="4" id="KW-0833">Ubl conjugation pathway</keyword>